<organism evidence="2 3">
    <name type="scientific">Dreissena polymorpha</name>
    <name type="common">Zebra mussel</name>
    <name type="synonym">Mytilus polymorpha</name>
    <dbReference type="NCBI Taxonomy" id="45954"/>
    <lineage>
        <taxon>Eukaryota</taxon>
        <taxon>Metazoa</taxon>
        <taxon>Spiralia</taxon>
        <taxon>Lophotrochozoa</taxon>
        <taxon>Mollusca</taxon>
        <taxon>Bivalvia</taxon>
        <taxon>Autobranchia</taxon>
        <taxon>Heteroconchia</taxon>
        <taxon>Euheterodonta</taxon>
        <taxon>Imparidentia</taxon>
        <taxon>Neoheterodontei</taxon>
        <taxon>Myida</taxon>
        <taxon>Dreissenoidea</taxon>
        <taxon>Dreissenidae</taxon>
        <taxon>Dreissena</taxon>
    </lineage>
</organism>
<comment type="caution">
    <text evidence="2">The sequence shown here is derived from an EMBL/GenBank/DDBJ whole genome shotgun (WGS) entry which is preliminary data.</text>
</comment>
<reference evidence="2" key="1">
    <citation type="journal article" date="2019" name="bioRxiv">
        <title>The Genome of the Zebra Mussel, Dreissena polymorpha: A Resource for Invasive Species Research.</title>
        <authorList>
            <person name="McCartney M.A."/>
            <person name="Auch B."/>
            <person name="Kono T."/>
            <person name="Mallez S."/>
            <person name="Zhang Y."/>
            <person name="Obille A."/>
            <person name="Becker A."/>
            <person name="Abrahante J.E."/>
            <person name="Garbe J."/>
            <person name="Badalamenti J.P."/>
            <person name="Herman A."/>
            <person name="Mangelson H."/>
            <person name="Liachko I."/>
            <person name="Sullivan S."/>
            <person name="Sone E.D."/>
            <person name="Koren S."/>
            <person name="Silverstein K.A.T."/>
            <person name="Beckman K.B."/>
            <person name="Gohl D.M."/>
        </authorList>
    </citation>
    <scope>NUCLEOTIDE SEQUENCE</scope>
    <source>
        <strain evidence="2">Duluth1</strain>
        <tissue evidence="2">Whole animal</tissue>
    </source>
</reference>
<accession>A0A9D4H6M5</accession>
<dbReference type="Proteomes" id="UP000828390">
    <property type="component" value="Unassembled WGS sequence"/>
</dbReference>
<name>A0A9D4H6M5_DREPO</name>
<gene>
    <name evidence="2" type="ORF">DPMN_103804</name>
</gene>
<reference evidence="2" key="2">
    <citation type="submission" date="2020-11" db="EMBL/GenBank/DDBJ databases">
        <authorList>
            <person name="McCartney M.A."/>
            <person name="Auch B."/>
            <person name="Kono T."/>
            <person name="Mallez S."/>
            <person name="Becker A."/>
            <person name="Gohl D.M."/>
            <person name="Silverstein K.A.T."/>
            <person name="Koren S."/>
            <person name="Bechman K.B."/>
            <person name="Herman A."/>
            <person name="Abrahante J.E."/>
            <person name="Garbe J."/>
        </authorList>
    </citation>
    <scope>NUCLEOTIDE SEQUENCE</scope>
    <source>
        <strain evidence="2">Duluth1</strain>
        <tissue evidence="2">Whole animal</tissue>
    </source>
</reference>
<feature type="region of interest" description="Disordered" evidence="1">
    <location>
        <begin position="9"/>
        <end position="50"/>
    </location>
</feature>
<feature type="compositionally biased region" description="Polar residues" evidence="1">
    <location>
        <begin position="38"/>
        <end position="50"/>
    </location>
</feature>
<dbReference type="AlphaFoldDB" id="A0A9D4H6M5"/>
<keyword evidence="3" id="KW-1185">Reference proteome</keyword>
<sequence length="50" mass="5336">MRHLMLKFEKKYGGGSGPPPTEGGYHLPYPTPPPPQCQFASDATVSTSSS</sequence>
<evidence type="ECO:0000313" key="3">
    <source>
        <dbReference type="Proteomes" id="UP000828390"/>
    </source>
</evidence>
<dbReference type="EMBL" id="JAIWYP010000004">
    <property type="protein sequence ID" value="KAH3830559.1"/>
    <property type="molecule type" value="Genomic_DNA"/>
</dbReference>
<evidence type="ECO:0000256" key="1">
    <source>
        <dbReference type="SAM" id="MobiDB-lite"/>
    </source>
</evidence>
<protein>
    <submittedName>
        <fullName evidence="2">Uncharacterized protein</fullName>
    </submittedName>
</protein>
<evidence type="ECO:0000313" key="2">
    <source>
        <dbReference type="EMBL" id="KAH3830559.1"/>
    </source>
</evidence>
<proteinExistence type="predicted"/>